<sequence>MKNVLFMSLLALFGTFATAAEPIHSDAKSVGAWELFELDWNVSNGTQGLVGLITSGDCYVTAVGGGGRTCDVVHTNRQTHHGSAAWEHFKLIQIQGNEYILLTYDDYLVTVVGGGGRNHDVIHTDLKYDTNKPAAEQGGSWERIKVIHWSTGPGGVPQYALETANGNYLTAVNGGGKGWYPCRR</sequence>
<proteinExistence type="predicted"/>
<reference evidence="2" key="1">
    <citation type="submission" date="2021-03" db="EMBL/GenBank/DDBJ databases">
        <authorList>
            <person name="Wang G."/>
        </authorList>
    </citation>
    <scope>NUCLEOTIDE SEQUENCE</scope>
    <source>
        <strain evidence="2">KCTC 12899</strain>
    </source>
</reference>
<dbReference type="EMBL" id="JAFREP010000024">
    <property type="protein sequence ID" value="MBO1321397.1"/>
    <property type="molecule type" value="Genomic_DNA"/>
</dbReference>
<evidence type="ECO:0008006" key="4">
    <source>
        <dbReference type="Google" id="ProtNLM"/>
    </source>
</evidence>
<protein>
    <recommendedName>
        <fullName evidence="4">Lipocalin-like domain-containing protein</fullName>
    </recommendedName>
</protein>
<feature type="signal peptide" evidence="1">
    <location>
        <begin position="1"/>
        <end position="19"/>
    </location>
</feature>
<dbReference type="Gene3D" id="2.80.10.50">
    <property type="match status" value="1"/>
</dbReference>
<dbReference type="RefSeq" id="WP_207861371.1">
    <property type="nucleotide sequence ID" value="NZ_JAFREP010000024.1"/>
</dbReference>
<evidence type="ECO:0000313" key="2">
    <source>
        <dbReference type="EMBL" id="MBO1321397.1"/>
    </source>
</evidence>
<gene>
    <name evidence="2" type="ORF">J3U88_23145</name>
</gene>
<comment type="caution">
    <text evidence="2">The sequence shown here is derived from an EMBL/GenBank/DDBJ whole genome shotgun (WGS) entry which is preliminary data.</text>
</comment>
<evidence type="ECO:0000256" key="1">
    <source>
        <dbReference type="SAM" id="SignalP"/>
    </source>
</evidence>
<keyword evidence="1" id="KW-0732">Signal</keyword>
<evidence type="ECO:0000313" key="3">
    <source>
        <dbReference type="Proteomes" id="UP000664417"/>
    </source>
</evidence>
<dbReference type="AlphaFoldDB" id="A0A8J7Q6G3"/>
<organism evidence="2 3">
    <name type="scientific">Acanthopleuribacter pedis</name>
    <dbReference type="NCBI Taxonomy" id="442870"/>
    <lineage>
        <taxon>Bacteria</taxon>
        <taxon>Pseudomonadati</taxon>
        <taxon>Acidobacteriota</taxon>
        <taxon>Holophagae</taxon>
        <taxon>Acanthopleuribacterales</taxon>
        <taxon>Acanthopleuribacteraceae</taxon>
        <taxon>Acanthopleuribacter</taxon>
    </lineage>
</organism>
<name>A0A8J7Q6G3_9BACT</name>
<feature type="chain" id="PRO_5035224065" description="Lipocalin-like domain-containing protein" evidence="1">
    <location>
        <begin position="20"/>
        <end position="184"/>
    </location>
</feature>
<dbReference type="CDD" id="cd00257">
    <property type="entry name" value="beta-trefoil_FSCN-like"/>
    <property type="match status" value="1"/>
</dbReference>
<dbReference type="Proteomes" id="UP000664417">
    <property type="component" value="Unassembled WGS sequence"/>
</dbReference>
<keyword evidence="3" id="KW-1185">Reference proteome</keyword>
<accession>A0A8J7Q6G3</accession>